<gene>
    <name evidence="1" type="ORF">rCG_53681</name>
</gene>
<dbReference type="EMBL" id="CH473979">
    <property type="protein sequence ID" value="EDM08281.1"/>
    <property type="molecule type" value="Genomic_DNA"/>
</dbReference>
<protein>
    <submittedName>
        <fullName evidence="1">RCG53681</fullName>
    </submittedName>
</protein>
<dbReference type="AlphaFoldDB" id="A6J8F3"/>
<evidence type="ECO:0000313" key="2">
    <source>
        <dbReference type="Proteomes" id="UP000234681"/>
    </source>
</evidence>
<dbReference type="Proteomes" id="UP000234681">
    <property type="component" value="Chromosome 1"/>
</dbReference>
<reference evidence="1 2" key="1">
    <citation type="submission" date="2005-09" db="EMBL/GenBank/DDBJ databases">
        <authorList>
            <person name="Mural R.J."/>
            <person name="Li P.W."/>
            <person name="Adams M.D."/>
            <person name="Amanatides P.G."/>
            <person name="Baden-Tillson H."/>
            <person name="Barnstead M."/>
            <person name="Chin S.H."/>
            <person name="Dew I."/>
            <person name="Evans C.A."/>
            <person name="Ferriera S."/>
            <person name="Flanigan M."/>
            <person name="Fosler C."/>
            <person name="Glodek A."/>
            <person name="Gu Z."/>
            <person name="Holt R.A."/>
            <person name="Jennings D."/>
            <person name="Kraft C.L."/>
            <person name="Lu F."/>
            <person name="Nguyen T."/>
            <person name="Nusskern D.R."/>
            <person name="Pfannkoch C.M."/>
            <person name="Sitter C."/>
            <person name="Sutton G.G."/>
            <person name="Venter J.C."/>
            <person name="Wang Z."/>
            <person name="Woodage T."/>
            <person name="Zheng X.H."/>
            <person name="Zhong F."/>
        </authorList>
    </citation>
    <scope>NUCLEOTIDE SEQUENCE [LARGE SCALE GENOMIC DNA]</scope>
    <source>
        <strain>BN</strain>
        <strain evidence="2">Sprague-Dawley</strain>
    </source>
</reference>
<sequence>MMSSRFYNKKHLKAAFYSLRK</sequence>
<proteinExistence type="predicted"/>
<organism evidence="1 2">
    <name type="scientific">Rattus norvegicus</name>
    <name type="common">Rat</name>
    <dbReference type="NCBI Taxonomy" id="10116"/>
    <lineage>
        <taxon>Eukaryota</taxon>
        <taxon>Metazoa</taxon>
        <taxon>Chordata</taxon>
        <taxon>Craniata</taxon>
        <taxon>Vertebrata</taxon>
        <taxon>Euteleostomi</taxon>
        <taxon>Mammalia</taxon>
        <taxon>Eutheria</taxon>
        <taxon>Euarchontoglires</taxon>
        <taxon>Glires</taxon>
        <taxon>Rodentia</taxon>
        <taxon>Myomorpha</taxon>
        <taxon>Muroidea</taxon>
        <taxon>Muridae</taxon>
        <taxon>Murinae</taxon>
        <taxon>Rattus</taxon>
    </lineage>
</organism>
<name>A6J8F3_RAT</name>
<evidence type="ECO:0000313" key="1">
    <source>
        <dbReference type="EMBL" id="EDM08281.1"/>
    </source>
</evidence>
<accession>A6J8F3</accession>